<dbReference type="PANTHER" id="PTHR35936:SF19">
    <property type="entry name" value="AMINO-ACID-BINDING PROTEIN YXEM-RELATED"/>
    <property type="match status" value="1"/>
</dbReference>
<dbReference type="SUPFAM" id="SSF53850">
    <property type="entry name" value="Periplasmic binding protein-like II"/>
    <property type="match status" value="1"/>
</dbReference>
<keyword evidence="1 3" id="KW-0732">Signal</keyword>
<accession>A0ABQ6IPN1</accession>
<dbReference type="RefSeq" id="WP_284303232.1">
    <property type="nucleotide sequence ID" value="NZ_BSUO01000001.1"/>
</dbReference>
<evidence type="ECO:0000313" key="5">
    <source>
        <dbReference type="EMBL" id="GMA39285.1"/>
    </source>
</evidence>
<evidence type="ECO:0000256" key="1">
    <source>
        <dbReference type="ARBA" id="ARBA00022729"/>
    </source>
</evidence>
<evidence type="ECO:0000313" key="6">
    <source>
        <dbReference type="Proteomes" id="UP001157126"/>
    </source>
</evidence>
<dbReference type="SMART" id="SM00062">
    <property type="entry name" value="PBPb"/>
    <property type="match status" value="1"/>
</dbReference>
<feature type="signal peptide" evidence="3">
    <location>
        <begin position="1"/>
        <end position="23"/>
    </location>
</feature>
<feature type="compositionally biased region" description="Low complexity" evidence="2">
    <location>
        <begin position="32"/>
        <end position="53"/>
    </location>
</feature>
<keyword evidence="6" id="KW-1185">Reference proteome</keyword>
<comment type="caution">
    <text evidence="5">The sequence shown here is derived from an EMBL/GenBank/DDBJ whole genome shotgun (WGS) entry which is preliminary data.</text>
</comment>
<dbReference type="Gene3D" id="3.40.190.10">
    <property type="entry name" value="Periplasmic binding protein-like II"/>
    <property type="match status" value="2"/>
</dbReference>
<gene>
    <name evidence="5" type="primary">pheC</name>
    <name evidence="5" type="ORF">GCM10025883_13300</name>
</gene>
<name>A0ABQ6IPN1_9MICO</name>
<dbReference type="Proteomes" id="UP001157126">
    <property type="component" value="Unassembled WGS sequence"/>
</dbReference>
<reference evidence="6" key="1">
    <citation type="journal article" date="2019" name="Int. J. Syst. Evol. Microbiol.">
        <title>The Global Catalogue of Microorganisms (GCM) 10K type strain sequencing project: providing services to taxonomists for standard genome sequencing and annotation.</title>
        <authorList>
            <consortium name="The Broad Institute Genomics Platform"/>
            <consortium name="The Broad Institute Genome Sequencing Center for Infectious Disease"/>
            <person name="Wu L."/>
            <person name="Ma J."/>
        </authorList>
    </citation>
    <scope>NUCLEOTIDE SEQUENCE [LARGE SCALE GENOMIC DNA]</scope>
    <source>
        <strain evidence="6">NBRC 113072</strain>
    </source>
</reference>
<evidence type="ECO:0000259" key="4">
    <source>
        <dbReference type="SMART" id="SM00062"/>
    </source>
</evidence>
<evidence type="ECO:0000256" key="3">
    <source>
        <dbReference type="SAM" id="SignalP"/>
    </source>
</evidence>
<dbReference type="PANTHER" id="PTHR35936">
    <property type="entry name" value="MEMBRANE-BOUND LYTIC MUREIN TRANSGLYCOSYLASE F"/>
    <property type="match status" value="1"/>
</dbReference>
<dbReference type="EMBL" id="BSUO01000001">
    <property type="protein sequence ID" value="GMA39285.1"/>
    <property type="molecule type" value="Genomic_DNA"/>
</dbReference>
<evidence type="ECO:0000256" key="2">
    <source>
        <dbReference type="SAM" id="MobiDB-lite"/>
    </source>
</evidence>
<organism evidence="5 6">
    <name type="scientific">Mobilicoccus caccae</name>
    <dbReference type="NCBI Taxonomy" id="1859295"/>
    <lineage>
        <taxon>Bacteria</taxon>
        <taxon>Bacillati</taxon>
        <taxon>Actinomycetota</taxon>
        <taxon>Actinomycetes</taxon>
        <taxon>Micrococcales</taxon>
        <taxon>Dermatophilaceae</taxon>
        <taxon>Mobilicoccus</taxon>
    </lineage>
</organism>
<feature type="chain" id="PRO_5046970081" evidence="3">
    <location>
        <begin position="24"/>
        <end position="297"/>
    </location>
</feature>
<dbReference type="InterPro" id="IPR001638">
    <property type="entry name" value="Solute-binding_3/MltF_N"/>
</dbReference>
<protein>
    <submittedName>
        <fullName evidence="5">Cyclohexadienyl dehydratase</fullName>
    </submittedName>
</protein>
<feature type="region of interest" description="Disordered" evidence="2">
    <location>
        <begin position="32"/>
        <end position="59"/>
    </location>
</feature>
<feature type="domain" description="Solute-binding protein family 3/N-terminal" evidence="4">
    <location>
        <begin position="70"/>
        <end position="294"/>
    </location>
</feature>
<dbReference type="Pfam" id="PF00497">
    <property type="entry name" value="SBP_bac_3"/>
    <property type="match status" value="1"/>
</dbReference>
<proteinExistence type="predicted"/>
<sequence>MTVRTRITALLTAVAITPAAGCAAQNADLVSVGSTGSPSPAASPTAAPTQPAPHHLGPSSRLDEIRAAGTMTVCTTGDYRPFTYLDPTTKQYTGIDITMAKDLAASLEVDIEWVKTSWPTLMQDAINRCDIAVGGISINTARAQRAFFSAPIIEEGKTPITLCENVEKYDTIEEINQPGVRSITPVGGTNEKFADKNYPQGTIIRWDDNNTIFDQIIAGKADVMTTDASETVWVAKTHPELCAVHPDKPFDYFGKAYLLPRGDVVFKEYVDTWLTMAKKGGTWDAATKPWFGDVKLD</sequence>